<proteinExistence type="predicted"/>
<organism evidence="1 2">
    <name type="scientific">Periplaneta americana</name>
    <name type="common">American cockroach</name>
    <name type="synonym">Blatta americana</name>
    <dbReference type="NCBI Taxonomy" id="6978"/>
    <lineage>
        <taxon>Eukaryota</taxon>
        <taxon>Metazoa</taxon>
        <taxon>Ecdysozoa</taxon>
        <taxon>Arthropoda</taxon>
        <taxon>Hexapoda</taxon>
        <taxon>Insecta</taxon>
        <taxon>Pterygota</taxon>
        <taxon>Neoptera</taxon>
        <taxon>Polyneoptera</taxon>
        <taxon>Dictyoptera</taxon>
        <taxon>Blattodea</taxon>
        <taxon>Blattoidea</taxon>
        <taxon>Blattidae</taxon>
        <taxon>Blattinae</taxon>
        <taxon>Periplaneta</taxon>
    </lineage>
</organism>
<accession>A0ABQ8S7J4</accession>
<gene>
    <name evidence="1" type="ORF">ANN_22034</name>
</gene>
<keyword evidence="2" id="KW-1185">Reference proteome</keyword>
<sequence>MAGLYYTFSNALRRVASTTIGSRGFAKLPNVPPCSASRRTVPRNGCARNFPDATRATRDSIRAKNRSAMPVLNGRPQDAFLYFDGRKPATLDLERK</sequence>
<dbReference type="EMBL" id="JAJSOF020000033">
    <property type="protein sequence ID" value="KAJ4429830.1"/>
    <property type="molecule type" value="Genomic_DNA"/>
</dbReference>
<comment type="caution">
    <text evidence="1">The sequence shown here is derived from an EMBL/GenBank/DDBJ whole genome shotgun (WGS) entry which is preliminary data.</text>
</comment>
<reference evidence="1 2" key="1">
    <citation type="journal article" date="2022" name="Allergy">
        <title>Genome assembly and annotation of Periplaneta americana reveal a comprehensive cockroach allergen profile.</title>
        <authorList>
            <person name="Wang L."/>
            <person name="Xiong Q."/>
            <person name="Saelim N."/>
            <person name="Wang L."/>
            <person name="Nong W."/>
            <person name="Wan A.T."/>
            <person name="Shi M."/>
            <person name="Liu X."/>
            <person name="Cao Q."/>
            <person name="Hui J.H.L."/>
            <person name="Sookrung N."/>
            <person name="Leung T.F."/>
            <person name="Tungtrongchitr A."/>
            <person name="Tsui S.K.W."/>
        </authorList>
    </citation>
    <scope>NUCLEOTIDE SEQUENCE [LARGE SCALE GENOMIC DNA]</scope>
    <source>
        <strain evidence="1">PWHHKU_190912</strain>
    </source>
</reference>
<evidence type="ECO:0000313" key="1">
    <source>
        <dbReference type="EMBL" id="KAJ4429830.1"/>
    </source>
</evidence>
<dbReference type="Proteomes" id="UP001148838">
    <property type="component" value="Unassembled WGS sequence"/>
</dbReference>
<name>A0ABQ8S7J4_PERAM</name>
<evidence type="ECO:0000313" key="2">
    <source>
        <dbReference type="Proteomes" id="UP001148838"/>
    </source>
</evidence>
<protein>
    <submittedName>
        <fullName evidence="1">Uncharacterized protein</fullName>
    </submittedName>
</protein>